<dbReference type="AlphaFoldDB" id="A0A6A6DG33"/>
<evidence type="ECO:0000256" key="1">
    <source>
        <dbReference type="SAM" id="MobiDB-lite"/>
    </source>
</evidence>
<reference evidence="2" key="1">
    <citation type="journal article" date="2020" name="Stud. Mycol.">
        <title>101 Dothideomycetes genomes: a test case for predicting lifestyles and emergence of pathogens.</title>
        <authorList>
            <person name="Haridas S."/>
            <person name="Albert R."/>
            <person name="Binder M."/>
            <person name="Bloem J."/>
            <person name="Labutti K."/>
            <person name="Salamov A."/>
            <person name="Andreopoulos B."/>
            <person name="Baker S."/>
            <person name="Barry K."/>
            <person name="Bills G."/>
            <person name="Bluhm B."/>
            <person name="Cannon C."/>
            <person name="Castanera R."/>
            <person name="Culley D."/>
            <person name="Daum C."/>
            <person name="Ezra D."/>
            <person name="Gonzalez J."/>
            <person name="Henrissat B."/>
            <person name="Kuo A."/>
            <person name="Liang C."/>
            <person name="Lipzen A."/>
            <person name="Lutzoni F."/>
            <person name="Magnuson J."/>
            <person name="Mondo S."/>
            <person name="Nolan M."/>
            <person name="Ohm R."/>
            <person name="Pangilinan J."/>
            <person name="Park H.-J."/>
            <person name="Ramirez L."/>
            <person name="Alfaro M."/>
            <person name="Sun H."/>
            <person name="Tritt A."/>
            <person name="Yoshinaga Y."/>
            <person name="Zwiers L.-H."/>
            <person name="Turgeon B."/>
            <person name="Goodwin S."/>
            <person name="Spatafora J."/>
            <person name="Crous P."/>
            <person name="Grigoriev I."/>
        </authorList>
    </citation>
    <scope>NUCLEOTIDE SEQUENCE</scope>
    <source>
        <strain evidence="2">CBS 207.26</strain>
    </source>
</reference>
<dbReference type="EMBL" id="ML994706">
    <property type="protein sequence ID" value="KAF2176546.1"/>
    <property type="molecule type" value="Genomic_DNA"/>
</dbReference>
<gene>
    <name evidence="2" type="ORF">K469DRAFT_813046</name>
</gene>
<organism evidence="2 3">
    <name type="scientific">Zopfia rhizophila CBS 207.26</name>
    <dbReference type="NCBI Taxonomy" id="1314779"/>
    <lineage>
        <taxon>Eukaryota</taxon>
        <taxon>Fungi</taxon>
        <taxon>Dikarya</taxon>
        <taxon>Ascomycota</taxon>
        <taxon>Pezizomycotina</taxon>
        <taxon>Dothideomycetes</taxon>
        <taxon>Dothideomycetes incertae sedis</taxon>
        <taxon>Zopfiaceae</taxon>
        <taxon>Zopfia</taxon>
    </lineage>
</organism>
<dbReference type="Proteomes" id="UP000800200">
    <property type="component" value="Unassembled WGS sequence"/>
</dbReference>
<proteinExistence type="predicted"/>
<sequence length="172" mass="19707">MILQLFSPATLPSWYELPPARLTVELVFRRKSEHTSRDCPMRPRSPERSRRPRLDIFPLSSSCYQSWPSPSSISPSPYHSLNRVPNLRSDSVPFVVHQTAHRTRIPVRAEHRVTQRIFGKSTVNELGRRSLQIVQTMCQINGGKVGQAINDLTFWWVRGLTEGIQQGISEDC</sequence>
<name>A0A6A6DG33_9PEZI</name>
<dbReference type="OrthoDB" id="190201at2759"/>
<evidence type="ECO:0000313" key="2">
    <source>
        <dbReference type="EMBL" id="KAF2176546.1"/>
    </source>
</evidence>
<evidence type="ECO:0000313" key="3">
    <source>
        <dbReference type="Proteomes" id="UP000800200"/>
    </source>
</evidence>
<accession>A0A6A6DG33</accession>
<keyword evidence="3" id="KW-1185">Reference proteome</keyword>
<protein>
    <submittedName>
        <fullName evidence="2">Uncharacterized protein</fullName>
    </submittedName>
</protein>
<feature type="region of interest" description="Disordered" evidence="1">
    <location>
        <begin position="33"/>
        <end position="52"/>
    </location>
</feature>